<dbReference type="RefSeq" id="WP_009337341.1">
    <property type="nucleotide sequence ID" value="NZ_CCAZ020000001.1"/>
</dbReference>
<dbReference type="AlphaFoldDB" id="A0A090MN26"/>
<reference evidence="1 2" key="1">
    <citation type="journal article" date="2014" name="Genome Announc.">
        <title>Genome Sequence of Afipia felis Strain 76713, Isolated in Hospital Water Using an Amoeba Co-Culture Procedure.</title>
        <authorList>
            <person name="Benamar S."/>
            <person name="La Scola B."/>
            <person name="Croce O."/>
        </authorList>
    </citation>
    <scope>NUCLEOTIDE SEQUENCE [LARGE SCALE GENOMIC DNA]</scope>
    <source>
        <strain evidence="1 2">76713</strain>
    </source>
</reference>
<protein>
    <submittedName>
        <fullName evidence="1">Uncharacterized protein</fullName>
    </submittedName>
</protein>
<accession>A0A090MN26</accession>
<dbReference type="Proteomes" id="UP000035762">
    <property type="component" value="Unassembled WGS sequence"/>
</dbReference>
<dbReference type="EMBL" id="CCAZ020000001">
    <property type="protein sequence ID" value="CEG07079.1"/>
    <property type="molecule type" value="Genomic_DNA"/>
</dbReference>
<proteinExistence type="predicted"/>
<gene>
    <name evidence="1" type="ORF">BN961_00460</name>
</gene>
<name>A0A090MN26_AFIFE</name>
<keyword evidence="2" id="KW-1185">Reference proteome</keyword>
<comment type="caution">
    <text evidence="1">The sequence shown here is derived from an EMBL/GenBank/DDBJ whole genome shotgun (WGS) entry which is preliminary data.</text>
</comment>
<evidence type="ECO:0000313" key="2">
    <source>
        <dbReference type="Proteomes" id="UP000035762"/>
    </source>
</evidence>
<evidence type="ECO:0000313" key="1">
    <source>
        <dbReference type="EMBL" id="CEG07079.1"/>
    </source>
</evidence>
<organism evidence="1 2">
    <name type="scientific">Afipia felis</name>
    <name type="common">Cat scratch disease bacillus</name>
    <dbReference type="NCBI Taxonomy" id="1035"/>
    <lineage>
        <taxon>Bacteria</taxon>
        <taxon>Pseudomonadati</taxon>
        <taxon>Pseudomonadota</taxon>
        <taxon>Alphaproteobacteria</taxon>
        <taxon>Hyphomicrobiales</taxon>
        <taxon>Nitrobacteraceae</taxon>
        <taxon>Afipia</taxon>
    </lineage>
</organism>
<dbReference type="OrthoDB" id="8127302at2"/>
<sequence>MTGDINSSPDNVVKFFAAEVREADDDVWPSHANDNACPYCGGVLMPGDKATDCSSYNPRMPRMSPRAWRALEDRMMGPCSY</sequence>